<feature type="transmembrane region" description="Helical" evidence="9">
    <location>
        <begin position="247"/>
        <end position="266"/>
    </location>
</feature>
<feature type="transmembrane region" description="Helical" evidence="9">
    <location>
        <begin position="411"/>
        <end position="437"/>
    </location>
</feature>
<dbReference type="Proteomes" id="UP001163687">
    <property type="component" value="Chromosome"/>
</dbReference>
<accession>A0AA35G5B5</accession>
<dbReference type="PANTHER" id="PTHR32024:SF2">
    <property type="entry name" value="TRK SYSTEM POTASSIUM UPTAKE PROTEIN TRKG-RELATED"/>
    <property type="match status" value="1"/>
</dbReference>
<evidence type="ECO:0000313" key="11">
    <source>
        <dbReference type="Proteomes" id="UP001163687"/>
    </source>
</evidence>
<dbReference type="EMBL" id="AP025628">
    <property type="protein sequence ID" value="BDG59086.1"/>
    <property type="molecule type" value="Genomic_DNA"/>
</dbReference>
<feature type="transmembrane region" description="Helical" evidence="9">
    <location>
        <begin position="346"/>
        <end position="368"/>
    </location>
</feature>
<feature type="transmembrane region" description="Helical" evidence="9">
    <location>
        <begin position="12"/>
        <end position="37"/>
    </location>
</feature>
<dbReference type="GO" id="GO:0030001">
    <property type="term" value="P:metal ion transport"/>
    <property type="evidence" value="ECO:0007669"/>
    <property type="project" value="UniProtKB-ARBA"/>
</dbReference>
<keyword evidence="5 9" id="KW-0812">Transmembrane</keyword>
<keyword evidence="3" id="KW-0813">Transport</keyword>
<evidence type="ECO:0000256" key="6">
    <source>
        <dbReference type="ARBA" id="ARBA00022989"/>
    </source>
</evidence>
<keyword evidence="7" id="KW-0406">Ion transport</keyword>
<feature type="transmembrane region" description="Helical" evidence="9">
    <location>
        <begin position="140"/>
        <end position="158"/>
    </location>
</feature>
<dbReference type="RefSeq" id="WP_264843201.1">
    <property type="nucleotide sequence ID" value="NZ_AP025628.1"/>
</dbReference>
<keyword evidence="11" id="KW-1185">Reference proteome</keyword>
<evidence type="ECO:0000313" key="10">
    <source>
        <dbReference type="EMBL" id="BDG59086.1"/>
    </source>
</evidence>
<feature type="transmembrane region" description="Helical" evidence="9">
    <location>
        <begin position="43"/>
        <end position="65"/>
    </location>
</feature>
<evidence type="ECO:0000256" key="7">
    <source>
        <dbReference type="ARBA" id="ARBA00023065"/>
    </source>
</evidence>
<proteinExistence type="inferred from homology"/>
<organism evidence="10 11">
    <name type="scientific">Caldinitratiruptor microaerophilus</name>
    <dbReference type="NCBI Taxonomy" id="671077"/>
    <lineage>
        <taxon>Bacteria</taxon>
        <taxon>Bacillati</taxon>
        <taxon>Bacillota</taxon>
        <taxon>Clostridia</taxon>
        <taxon>Eubacteriales</taxon>
        <taxon>Symbiobacteriaceae</taxon>
        <taxon>Caldinitratiruptor</taxon>
    </lineage>
</organism>
<keyword evidence="8 9" id="KW-0472">Membrane</keyword>
<evidence type="ECO:0000256" key="3">
    <source>
        <dbReference type="ARBA" id="ARBA00022448"/>
    </source>
</evidence>
<feature type="transmembrane region" description="Helical" evidence="9">
    <location>
        <begin position="77"/>
        <end position="98"/>
    </location>
</feature>
<dbReference type="Pfam" id="PF02386">
    <property type="entry name" value="TrkH"/>
    <property type="match status" value="1"/>
</dbReference>
<dbReference type="GO" id="GO:0005886">
    <property type="term" value="C:plasma membrane"/>
    <property type="evidence" value="ECO:0007669"/>
    <property type="project" value="UniProtKB-SubCell"/>
</dbReference>
<feature type="transmembrane region" description="Helical" evidence="9">
    <location>
        <begin position="475"/>
        <end position="499"/>
    </location>
</feature>
<protein>
    <submittedName>
        <fullName evidence="10">Potassium transporter</fullName>
    </submittedName>
</protein>
<dbReference type="KEGG" id="cmic:caldi_01760"/>
<evidence type="ECO:0000256" key="5">
    <source>
        <dbReference type="ARBA" id="ARBA00022692"/>
    </source>
</evidence>
<comment type="similarity">
    <text evidence="2">Belongs to the TrkH potassium transport family.</text>
</comment>
<feature type="transmembrane region" description="Helical" evidence="9">
    <location>
        <begin position="286"/>
        <end position="307"/>
    </location>
</feature>
<reference evidence="10" key="1">
    <citation type="submission" date="2022-03" db="EMBL/GenBank/DDBJ databases">
        <title>Complete genome sequence of Caldinitratiruptor microaerophilus.</title>
        <authorList>
            <person name="Mukaiyama R."/>
            <person name="Nishiyama T."/>
            <person name="Ueda K."/>
        </authorList>
    </citation>
    <scope>NUCLEOTIDE SEQUENCE</scope>
    <source>
        <strain evidence="10">JCM 16183</strain>
    </source>
</reference>
<dbReference type="AlphaFoldDB" id="A0AA35G5B5"/>
<evidence type="ECO:0000256" key="9">
    <source>
        <dbReference type="SAM" id="Phobius"/>
    </source>
</evidence>
<keyword evidence="6 9" id="KW-1133">Transmembrane helix</keyword>
<comment type="subcellular location">
    <subcellularLocation>
        <location evidence="1">Cell membrane</location>
        <topology evidence="1">Multi-pass membrane protein</topology>
    </subcellularLocation>
</comment>
<evidence type="ECO:0000256" key="4">
    <source>
        <dbReference type="ARBA" id="ARBA00022475"/>
    </source>
</evidence>
<feature type="transmembrane region" description="Helical" evidence="9">
    <location>
        <begin position="217"/>
        <end position="235"/>
    </location>
</feature>
<name>A0AA35G5B5_9FIRM</name>
<gene>
    <name evidence="10" type="ORF">caldi_01760</name>
</gene>
<evidence type="ECO:0000256" key="8">
    <source>
        <dbReference type="ARBA" id="ARBA00023136"/>
    </source>
</evidence>
<dbReference type="GO" id="GO:0008324">
    <property type="term" value="F:monoatomic cation transmembrane transporter activity"/>
    <property type="evidence" value="ECO:0007669"/>
    <property type="project" value="InterPro"/>
</dbReference>
<feature type="transmembrane region" description="Helical" evidence="9">
    <location>
        <begin position="319"/>
        <end position="340"/>
    </location>
</feature>
<keyword evidence="4" id="KW-1003">Cell membrane</keyword>
<sequence length="505" mass="54615">MAGRMRLRQWQAVAYYAGLVVLSLGGLMLIPLATALIQREWPVAVDFALSAAVAAVVGFGMLLLGPPGGGDLTWSQGMAAAAFAWLIGMLVAAVPYYLSGHWGSYLDAAFDVMSGFTTTGLVLVQDLDHIADGVNMWRHLLTWVGGQGMVVLALMFFVRGLPGAFKLYVGEAKDERLLPNVIHTARAIWYISVVYLAVGTALQWAAGLAIGLPPGRALLHGLWVFMAGWSTGGFAPMSQNIVYYHSLLYEVVTVVFFIIGSFNFNLHWAVWQGDRRELVRNLETVTFLVTTTVLGALTVWDLAVSGTYPGAVGLFRRGWYSLISAHTTTGFMTVYAQQFAREWGPLALAAITLAMLFGGSASSTAGGFKAVRIGLAAKAIAHDVRRLVAPESAVVVEKFHMFRSAVLEDRLVRTALSVIVLYVMLWFVLVLIGAYYAPSYGWAFTDVMFEAASVTGNVGLTAGVTSPAMPALMKVAYIAGMWLGRLEFLSVFVLVAFAVKAVSRR</sequence>
<evidence type="ECO:0000256" key="1">
    <source>
        <dbReference type="ARBA" id="ARBA00004651"/>
    </source>
</evidence>
<evidence type="ECO:0000256" key="2">
    <source>
        <dbReference type="ARBA" id="ARBA00009137"/>
    </source>
</evidence>
<dbReference type="InterPro" id="IPR003445">
    <property type="entry name" value="Cat_transpt"/>
</dbReference>
<feature type="transmembrane region" description="Helical" evidence="9">
    <location>
        <begin position="187"/>
        <end position="211"/>
    </location>
</feature>
<dbReference type="PANTHER" id="PTHR32024">
    <property type="entry name" value="TRK SYSTEM POTASSIUM UPTAKE PROTEIN TRKG-RELATED"/>
    <property type="match status" value="1"/>
</dbReference>